<evidence type="ECO:0008006" key="3">
    <source>
        <dbReference type="Google" id="ProtNLM"/>
    </source>
</evidence>
<dbReference type="AlphaFoldDB" id="A0AAV1YSU8"/>
<evidence type="ECO:0000313" key="1">
    <source>
        <dbReference type="EMBL" id="CAL1261415.1"/>
    </source>
</evidence>
<feature type="non-terminal residue" evidence="1">
    <location>
        <position position="65"/>
    </location>
</feature>
<comment type="caution">
    <text evidence="1">The sequence shown here is derived from an EMBL/GenBank/DDBJ whole genome shotgun (WGS) entry which is preliminary data.</text>
</comment>
<dbReference type="Proteomes" id="UP001497382">
    <property type="component" value="Unassembled WGS sequence"/>
</dbReference>
<accession>A0AAV1YSU8</accession>
<proteinExistence type="predicted"/>
<keyword evidence="2" id="KW-1185">Reference proteome</keyword>
<reference evidence="1 2" key="1">
    <citation type="submission" date="2024-04" db="EMBL/GenBank/DDBJ databases">
        <authorList>
            <person name="Rising A."/>
            <person name="Reimegard J."/>
            <person name="Sonavane S."/>
            <person name="Akerstrom W."/>
            <person name="Nylinder S."/>
            <person name="Hedman E."/>
            <person name="Kallberg Y."/>
        </authorList>
    </citation>
    <scope>NUCLEOTIDE SEQUENCE [LARGE SCALE GENOMIC DNA]</scope>
</reference>
<dbReference type="EMBL" id="CAXIEN010000002">
    <property type="protein sequence ID" value="CAL1261415.1"/>
    <property type="molecule type" value="Genomic_DNA"/>
</dbReference>
<gene>
    <name evidence="1" type="ORF">LARSCL_LOCUS378</name>
</gene>
<evidence type="ECO:0000313" key="2">
    <source>
        <dbReference type="Proteomes" id="UP001497382"/>
    </source>
</evidence>
<organism evidence="1 2">
    <name type="scientific">Larinioides sclopetarius</name>
    <dbReference type="NCBI Taxonomy" id="280406"/>
    <lineage>
        <taxon>Eukaryota</taxon>
        <taxon>Metazoa</taxon>
        <taxon>Ecdysozoa</taxon>
        <taxon>Arthropoda</taxon>
        <taxon>Chelicerata</taxon>
        <taxon>Arachnida</taxon>
        <taxon>Araneae</taxon>
        <taxon>Araneomorphae</taxon>
        <taxon>Entelegynae</taxon>
        <taxon>Araneoidea</taxon>
        <taxon>Araneidae</taxon>
        <taxon>Larinioides</taxon>
    </lineage>
</organism>
<sequence>MSGKKHSQLLTGKNNSMLCFYKETSGKLLIIEGIYKVLKYPCLHFRKVASRNVQEIMQRPILLLR</sequence>
<name>A0AAV1YSU8_9ARAC</name>
<protein>
    <recommendedName>
        <fullName evidence="3">LAGLIDADG homing endonuclease</fullName>
    </recommendedName>
</protein>